<protein>
    <recommendedName>
        <fullName evidence="3">WbqC-like protein</fullName>
    </recommendedName>
</protein>
<dbReference type="STRING" id="1802438.A2571_01480"/>
<organism evidence="1 2">
    <name type="scientific">Candidatus Vogelbacteria bacterium RIFOXYD1_FULL_44_32</name>
    <dbReference type="NCBI Taxonomy" id="1802438"/>
    <lineage>
        <taxon>Bacteria</taxon>
        <taxon>Candidatus Vogeliibacteriota</taxon>
    </lineage>
</organism>
<sequence>MLVSMHQPDYLPWCGYFNKIVTADAFIFFDTAHFSKEGFHERNKIKTATGWAYLTIPMPHESAFKPLKDAKLPIDTRWANKHWRALISSYNRTPYFKEHAPYFEDLYANVGRFTTLADLNIDIITYLCQAFGIKTMFSRASDYPFDSGLKSTEAILAIIKQAGATEFLAGPSGKKYLNQPRFPEEGIKLIFQEYHEPEHTQRKQPFVAGLSAVDLLFNEGPQAINFLR</sequence>
<evidence type="ECO:0000313" key="2">
    <source>
        <dbReference type="Proteomes" id="UP000177043"/>
    </source>
</evidence>
<evidence type="ECO:0008006" key="3">
    <source>
        <dbReference type="Google" id="ProtNLM"/>
    </source>
</evidence>
<comment type="caution">
    <text evidence="1">The sequence shown here is derived from an EMBL/GenBank/DDBJ whole genome shotgun (WGS) entry which is preliminary data.</text>
</comment>
<gene>
    <name evidence="1" type="ORF">A2571_01480</name>
</gene>
<proteinExistence type="predicted"/>
<dbReference type="InterPro" id="IPR014985">
    <property type="entry name" value="WbqC"/>
</dbReference>
<name>A0A1G2QEK7_9BACT</name>
<reference evidence="1 2" key="1">
    <citation type="journal article" date="2016" name="Nat. Commun.">
        <title>Thousands of microbial genomes shed light on interconnected biogeochemical processes in an aquifer system.</title>
        <authorList>
            <person name="Anantharaman K."/>
            <person name="Brown C.T."/>
            <person name="Hug L.A."/>
            <person name="Sharon I."/>
            <person name="Castelle C.J."/>
            <person name="Probst A.J."/>
            <person name="Thomas B.C."/>
            <person name="Singh A."/>
            <person name="Wilkins M.J."/>
            <person name="Karaoz U."/>
            <person name="Brodie E.L."/>
            <person name="Williams K.H."/>
            <person name="Hubbard S.S."/>
            <person name="Banfield J.F."/>
        </authorList>
    </citation>
    <scope>NUCLEOTIDE SEQUENCE [LARGE SCALE GENOMIC DNA]</scope>
</reference>
<dbReference type="AlphaFoldDB" id="A0A1G2QEK7"/>
<accession>A0A1G2QEK7</accession>
<dbReference type="Pfam" id="PF08889">
    <property type="entry name" value="WbqC"/>
    <property type="match status" value="1"/>
</dbReference>
<dbReference type="Proteomes" id="UP000177043">
    <property type="component" value="Unassembled WGS sequence"/>
</dbReference>
<dbReference type="EMBL" id="MHTJ01000003">
    <property type="protein sequence ID" value="OHA58432.1"/>
    <property type="molecule type" value="Genomic_DNA"/>
</dbReference>
<evidence type="ECO:0000313" key="1">
    <source>
        <dbReference type="EMBL" id="OHA58432.1"/>
    </source>
</evidence>